<evidence type="ECO:0000313" key="2">
    <source>
        <dbReference type="Proteomes" id="UP000811365"/>
    </source>
</evidence>
<comment type="caution">
    <text evidence="1">The sequence shown here is derived from an EMBL/GenBank/DDBJ whole genome shotgun (WGS) entry which is preliminary data.</text>
</comment>
<dbReference type="EMBL" id="JAGZYH010000046">
    <property type="protein sequence ID" value="MBS6622711.1"/>
    <property type="molecule type" value="Genomic_DNA"/>
</dbReference>
<accession>A0A9E1M0C7</accession>
<evidence type="ECO:0000313" key="1">
    <source>
        <dbReference type="EMBL" id="MBS6622711.1"/>
    </source>
</evidence>
<proteinExistence type="predicted"/>
<dbReference type="Proteomes" id="UP000811365">
    <property type="component" value="Unassembled WGS sequence"/>
</dbReference>
<protein>
    <submittedName>
        <fullName evidence="1">Sigma-70 family RNA polymerase sigma factor</fullName>
    </submittedName>
</protein>
<dbReference type="AlphaFoldDB" id="A0A9E1M0C7"/>
<organism evidence="1 2">
    <name type="scientific">Faecalibacterium prausnitzii</name>
    <dbReference type="NCBI Taxonomy" id="853"/>
    <lineage>
        <taxon>Bacteria</taxon>
        <taxon>Bacillati</taxon>
        <taxon>Bacillota</taxon>
        <taxon>Clostridia</taxon>
        <taxon>Eubacteriales</taxon>
        <taxon>Oscillospiraceae</taxon>
        <taxon>Faecalibacterium</taxon>
    </lineage>
</organism>
<dbReference type="Gene3D" id="1.10.10.10">
    <property type="entry name" value="Winged helix-like DNA-binding domain superfamily/Winged helix DNA-binding domain"/>
    <property type="match status" value="1"/>
</dbReference>
<reference evidence="1" key="1">
    <citation type="submission" date="2021-02" db="EMBL/GenBank/DDBJ databases">
        <title>Infant gut strain persistence is associated with maternal origin, phylogeny, and functional potential including surface adhesion and iron acquisition.</title>
        <authorList>
            <person name="Lou Y.C."/>
        </authorList>
    </citation>
    <scope>NUCLEOTIDE SEQUENCE</scope>
    <source>
        <strain evidence="1">L2_039_000G1_dasL2_039_000G1_maxbin2.maxbin.077</strain>
    </source>
</reference>
<name>A0A9E1M0C7_9FIRM</name>
<sequence length="174" mass="20372">MRDYRKSDYAINKYSPNIVYRFYDEIIEVSLEDYLKENPDKTEQDFAELKALSDEIYYEQDRAESAQTRKDVSIHGLEELACCSTRPLEDELEELAVEIQNRCYAWTALERLFAAGVLTEVQKRRFRLHVFRGLSTRQIGRLEGTSHQAVAKSLNLSIEKLKKFFAEQGEYLTI</sequence>
<dbReference type="InterPro" id="IPR036388">
    <property type="entry name" value="WH-like_DNA-bd_sf"/>
</dbReference>
<dbReference type="SUPFAM" id="SSF88659">
    <property type="entry name" value="Sigma3 and sigma4 domains of RNA polymerase sigma factors"/>
    <property type="match status" value="1"/>
</dbReference>
<gene>
    <name evidence="1" type="ORF">KH315_11205</name>
</gene>
<dbReference type="InterPro" id="IPR013324">
    <property type="entry name" value="RNA_pol_sigma_r3/r4-like"/>
</dbReference>